<comment type="caution">
    <text evidence="1">The sequence shown here is derived from an EMBL/GenBank/DDBJ whole genome shotgun (WGS) entry which is preliminary data.</text>
</comment>
<proteinExistence type="predicted"/>
<name>A0A7C4KI99_9CHLR</name>
<sequence>MTPKNLTMAERIQQARHLIQQARELPIPEELGRLDIYYIARIRQLTQQAKDLVKFIPYTPSATPEIKKEVENILKDADAAARELLHGARSD</sequence>
<evidence type="ECO:0000313" key="1">
    <source>
        <dbReference type="EMBL" id="HGS21893.1"/>
    </source>
</evidence>
<dbReference type="EMBL" id="DSYK01000420">
    <property type="protein sequence ID" value="HGS21893.1"/>
    <property type="molecule type" value="Genomic_DNA"/>
</dbReference>
<reference evidence="1" key="1">
    <citation type="journal article" date="2020" name="mSystems">
        <title>Genome- and Community-Level Interaction Insights into Carbon Utilization and Element Cycling Functions of Hydrothermarchaeota in Hydrothermal Sediment.</title>
        <authorList>
            <person name="Zhou Z."/>
            <person name="Liu Y."/>
            <person name="Xu W."/>
            <person name="Pan J."/>
            <person name="Luo Z.H."/>
            <person name="Li M."/>
        </authorList>
    </citation>
    <scope>NUCLEOTIDE SEQUENCE [LARGE SCALE GENOMIC DNA]</scope>
    <source>
        <strain evidence="1">SpSt-573</strain>
    </source>
</reference>
<dbReference type="AlphaFoldDB" id="A0A7C4KI99"/>
<gene>
    <name evidence="1" type="ORF">ENT37_08485</name>
</gene>
<organism evidence="1">
    <name type="scientific">Anaerolinea thermolimosa</name>
    <dbReference type="NCBI Taxonomy" id="229919"/>
    <lineage>
        <taxon>Bacteria</taxon>
        <taxon>Bacillati</taxon>
        <taxon>Chloroflexota</taxon>
        <taxon>Anaerolineae</taxon>
        <taxon>Anaerolineales</taxon>
        <taxon>Anaerolineaceae</taxon>
        <taxon>Anaerolinea</taxon>
    </lineage>
</organism>
<protein>
    <submittedName>
        <fullName evidence="1">Uncharacterized protein</fullName>
    </submittedName>
</protein>
<accession>A0A7C4KI99</accession>